<dbReference type="Gene3D" id="1.20.1440.100">
    <property type="entry name" value="SG protein - dephosphorylation function"/>
    <property type="match status" value="1"/>
</dbReference>
<dbReference type="InterPro" id="IPR023214">
    <property type="entry name" value="HAD_sf"/>
</dbReference>
<evidence type="ECO:0000313" key="3">
    <source>
        <dbReference type="Proteomes" id="UP000237983"/>
    </source>
</evidence>
<dbReference type="InterPro" id="IPR050582">
    <property type="entry name" value="HAD-like_SerB"/>
</dbReference>
<dbReference type="NCBIfam" id="TIGR01490">
    <property type="entry name" value="HAD-SF-IB-hyp1"/>
    <property type="match status" value="1"/>
</dbReference>
<accession>A0A2T0VA35</accession>
<keyword evidence="2" id="KW-0378">Hydrolase</keyword>
<dbReference type="InterPro" id="IPR036412">
    <property type="entry name" value="HAD-like_sf"/>
</dbReference>
<organism evidence="2 3">
    <name type="scientific">Glaciihabitans tibetensis</name>
    <dbReference type="NCBI Taxonomy" id="1266600"/>
    <lineage>
        <taxon>Bacteria</taxon>
        <taxon>Bacillati</taxon>
        <taxon>Actinomycetota</taxon>
        <taxon>Actinomycetes</taxon>
        <taxon>Micrococcales</taxon>
        <taxon>Microbacteriaceae</taxon>
        <taxon>Glaciihabitans</taxon>
    </lineage>
</organism>
<gene>
    <name evidence="2" type="ORF">B0I08_10897</name>
</gene>
<dbReference type="PANTHER" id="PTHR43344">
    <property type="entry name" value="PHOSPHOSERINE PHOSPHATASE"/>
    <property type="match status" value="1"/>
</dbReference>
<name>A0A2T0VA35_9MICO</name>
<evidence type="ECO:0000256" key="1">
    <source>
        <dbReference type="ARBA" id="ARBA00009184"/>
    </source>
</evidence>
<dbReference type="Pfam" id="PF12710">
    <property type="entry name" value="HAD"/>
    <property type="match status" value="1"/>
</dbReference>
<dbReference type="AlphaFoldDB" id="A0A2T0VA35"/>
<dbReference type="GO" id="GO:0016787">
    <property type="term" value="F:hydrolase activity"/>
    <property type="evidence" value="ECO:0007669"/>
    <property type="project" value="UniProtKB-KW"/>
</dbReference>
<keyword evidence="3" id="KW-1185">Reference proteome</keyword>
<comment type="similarity">
    <text evidence="1">Belongs to the HAD-like hydrolase superfamily. SerB family.</text>
</comment>
<dbReference type="CDD" id="cd02612">
    <property type="entry name" value="HAD_PGPPase"/>
    <property type="match status" value="1"/>
</dbReference>
<dbReference type="PANTHER" id="PTHR43344:SF15">
    <property type="entry name" value="PHOSPHOSERINE PHOSPHATASE SERB1"/>
    <property type="match status" value="1"/>
</dbReference>
<evidence type="ECO:0000313" key="2">
    <source>
        <dbReference type="EMBL" id="PRY67013.1"/>
    </source>
</evidence>
<dbReference type="EMBL" id="PVTL01000008">
    <property type="protein sequence ID" value="PRY67013.1"/>
    <property type="molecule type" value="Genomic_DNA"/>
</dbReference>
<reference evidence="2 3" key="1">
    <citation type="submission" date="2018-03" db="EMBL/GenBank/DDBJ databases">
        <title>Genomic Encyclopedia of Type Strains, Phase III (KMG-III): the genomes of soil and plant-associated and newly described type strains.</title>
        <authorList>
            <person name="Whitman W."/>
        </authorList>
    </citation>
    <scope>NUCLEOTIDE SEQUENCE [LARGE SCALE GENOMIC DNA]</scope>
    <source>
        <strain evidence="2 3">CGMCC 1.12484</strain>
    </source>
</reference>
<dbReference type="Proteomes" id="UP000237983">
    <property type="component" value="Unassembled WGS sequence"/>
</dbReference>
<comment type="caution">
    <text evidence="2">The sequence shown here is derived from an EMBL/GenBank/DDBJ whole genome shotgun (WGS) entry which is preliminary data.</text>
</comment>
<dbReference type="RefSeq" id="WP_106214131.1">
    <property type="nucleotide sequence ID" value="NZ_PVTL01000008.1"/>
</dbReference>
<dbReference type="InterPro" id="IPR006385">
    <property type="entry name" value="HAD_hydro_SerB1"/>
</dbReference>
<sequence length="256" mass="28082">MPNADRPLPGDAPIVAFFDVDNTLLRGASIFHIAKAARRRGLISVRDIVRFGWHQATFLSVGENKRHMASIKDRALELLSGYSAAELVVIANEVFDRDIEPRLWPETVELTREHLRKGHSVWLITASPQIVAQVIADRLGLTGALGTRAETVDGMFTGRLDGPVLHGEQKAVAARDLIAGTDVDLAHCWAYSDSSNDIPLLTAVGNRVVVNPDAALSKHAKAAGWTILQLKRSSIRDAQRTVRREARVARPARRGK</sequence>
<dbReference type="SUPFAM" id="SSF56784">
    <property type="entry name" value="HAD-like"/>
    <property type="match status" value="1"/>
</dbReference>
<dbReference type="OrthoDB" id="25607at2"/>
<dbReference type="Gene3D" id="3.40.50.1000">
    <property type="entry name" value="HAD superfamily/HAD-like"/>
    <property type="match status" value="1"/>
</dbReference>
<proteinExistence type="inferred from homology"/>
<protein>
    <submittedName>
        <fullName evidence="2">HAD superfamily hydrolase (TIGR01490 family)</fullName>
    </submittedName>
</protein>
<dbReference type="NCBIfam" id="TIGR01488">
    <property type="entry name" value="HAD-SF-IB"/>
    <property type="match status" value="1"/>
</dbReference>